<protein>
    <submittedName>
        <fullName evidence="1">Uncharacterized protein</fullName>
    </submittedName>
</protein>
<evidence type="ECO:0000313" key="2">
    <source>
        <dbReference type="Proteomes" id="UP001589645"/>
    </source>
</evidence>
<proteinExistence type="predicted"/>
<name>A0ABV5HPS2_9VIBR</name>
<dbReference type="EMBL" id="JBHMEP010000004">
    <property type="protein sequence ID" value="MFB9136230.1"/>
    <property type="molecule type" value="Genomic_DNA"/>
</dbReference>
<gene>
    <name evidence="1" type="ORF">ACFFUV_14750</name>
</gene>
<keyword evidence="2" id="KW-1185">Reference proteome</keyword>
<comment type="caution">
    <text evidence="1">The sequence shown here is derived from an EMBL/GenBank/DDBJ whole genome shotgun (WGS) entry which is preliminary data.</text>
</comment>
<sequence>MDIQRIRFVVIFSVDERCKVELVTHKLGHSLSGFFGGVTFFDSNVGCTGYWSSDGHDYKTKYIGDVAVEPVVMFSLLVTKNNEEFALTTIKALVKDVCVQFDTDTNHVHVESQIVNANHFSLN</sequence>
<evidence type="ECO:0000313" key="1">
    <source>
        <dbReference type="EMBL" id="MFB9136230.1"/>
    </source>
</evidence>
<dbReference type="Proteomes" id="UP001589645">
    <property type="component" value="Unassembled WGS sequence"/>
</dbReference>
<dbReference type="RefSeq" id="WP_390194265.1">
    <property type="nucleotide sequence ID" value="NZ_JBHMEP010000004.1"/>
</dbReference>
<reference evidence="1 2" key="1">
    <citation type="submission" date="2024-09" db="EMBL/GenBank/DDBJ databases">
        <authorList>
            <person name="Sun Q."/>
            <person name="Mori K."/>
        </authorList>
    </citation>
    <scope>NUCLEOTIDE SEQUENCE [LARGE SCALE GENOMIC DNA]</scope>
    <source>
        <strain evidence="1 2">CECT 8064</strain>
    </source>
</reference>
<accession>A0ABV5HPS2</accession>
<organism evidence="1 2">
    <name type="scientific">Vibrio olivae</name>
    <dbReference type="NCBI Taxonomy" id="1243002"/>
    <lineage>
        <taxon>Bacteria</taxon>
        <taxon>Pseudomonadati</taxon>
        <taxon>Pseudomonadota</taxon>
        <taxon>Gammaproteobacteria</taxon>
        <taxon>Vibrionales</taxon>
        <taxon>Vibrionaceae</taxon>
        <taxon>Vibrio</taxon>
    </lineage>
</organism>